<gene>
    <name evidence="2" type="ORF">MUY27_04250</name>
</gene>
<sequence>MKKSEFGMIAGGIVLMILGVLLFSHLKHQNAVDSHTWTININGIRSFPWLTFAGFVIFMIGVVFNIASHGNKNMYSHKAE</sequence>
<reference evidence="2" key="1">
    <citation type="submission" date="2022-04" db="EMBL/GenBank/DDBJ databases">
        <title>Mucilaginibacter sp. RS28 isolated from freshwater.</title>
        <authorList>
            <person name="Ko S.-R."/>
        </authorList>
    </citation>
    <scope>NUCLEOTIDE SEQUENCE</scope>
    <source>
        <strain evidence="2">RS28</strain>
    </source>
</reference>
<organism evidence="2 3">
    <name type="scientific">Mucilaginibacter straminoryzae</name>
    <dbReference type="NCBI Taxonomy" id="2932774"/>
    <lineage>
        <taxon>Bacteria</taxon>
        <taxon>Pseudomonadati</taxon>
        <taxon>Bacteroidota</taxon>
        <taxon>Sphingobacteriia</taxon>
        <taxon>Sphingobacteriales</taxon>
        <taxon>Sphingobacteriaceae</taxon>
        <taxon>Mucilaginibacter</taxon>
    </lineage>
</organism>
<dbReference type="EMBL" id="JALJEJ010000002">
    <property type="protein sequence ID" value="MCJ8208907.1"/>
    <property type="molecule type" value="Genomic_DNA"/>
</dbReference>
<keyword evidence="1" id="KW-1133">Transmembrane helix</keyword>
<keyword evidence="1" id="KW-0472">Membrane</keyword>
<evidence type="ECO:0000313" key="2">
    <source>
        <dbReference type="EMBL" id="MCJ8208907.1"/>
    </source>
</evidence>
<feature type="transmembrane region" description="Helical" evidence="1">
    <location>
        <begin position="46"/>
        <end position="67"/>
    </location>
</feature>
<dbReference type="Proteomes" id="UP001139450">
    <property type="component" value="Unassembled WGS sequence"/>
</dbReference>
<protein>
    <submittedName>
        <fullName evidence="2">Uncharacterized protein</fullName>
    </submittedName>
</protein>
<keyword evidence="1" id="KW-0812">Transmembrane</keyword>
<dbReference type="AlphaFoldDB" id="A0A9X2BAL6"/>
<keyword evidence="3" id="KW-1185">Reference proteome</keyword>
<evidence type="ECO:0000313" key="3">
    <source>
        <dbReference type="Proteomes" id="UP001139450"/>
    </source>
</evidence>
<evidence type="ECO:0000256" key="1">
    <source>
        <dbReference type="SAM" id="Phobius"/>
    </source>
</evidence>
<name>A0A9X2BAL6_9SPHI</name>
<feature type="transmembrane region" description="Helical" evidence="1">
    <location>
        <begin position="7"/>
        <end position="26"/>
    </location>
</feature>
<accession>A0A9X2BAL6</accession>
<comment type="caution">
    <text evidence="2">The sequence shown here is derived from an EMBL/GenBank/DDBJ whole genome shotgun (WGS) entry which is preliminary data.</text>
</comment>
<dbReference type="RefSeq" id="WP_245128742.1">
    <property type="nucleotide sequence ID" value="NZ_JALJEJ010000002.1"/>
</dbReference>
<proteinExistence type="predicted"/>